<dbReference type="EC" id="3.5.4.10" evidence="10"/>
<evidence type="ECO:0000256" key="1">
    <source>
        <dbReference type="ARBA" id="ARBA00004844"/>
    </source>
</evidence>
<dbReference type="CDD" id="cd01421">
    <property type="entry name" value="IMPCH"/>
    <property type="match status" value="1"/>
</dbReference>
<keyword evidence="7 10" id="KW-0511">Multifunctional enzyme</keyword>
<reference evidence="12 13" key="1">
    <citation type="submission" date="2014-09" db="EMBL/GenBank/DDBJ databases">
        <authorList>
            <person name="Loux Valentin"/>
            <person name="Dugat Thibaut"/>
        </authorList>
    </citation>
    <scope>NUCLEOTIDE SEQUENCE [LARGE SCALE GENOMIC DNA]</scope>
    <source>
        <strain evidence="12 13">BOV-10_179</strain>
    </source>
</reference>
<evidence type="ECO:0000313" key="13">
    <source>
        <dbReference type="Proteomes" id="UP000055047"/>
    </source>
</evidence>
<evidence type="ECO:0000259" key="11">
    <source>
        <dbReference type="PROSITE" id="PS51855"/>
    </source>
</evidence>
<dbReference type="GO" id="GO:0004643">
    <property type="term" value="F:phosphoribosylaminoimidazolecarboxamide formyltransferase activity"/>
    <property type="evidence" value="ECO:0007669"/>
    <property type="project" value="UniProtKB-UniRule"/>
</dbReference>
<dbReference type="AlphaFoldDB" id="A0A098EG76"/>
<evidence type="ECO:0000256" key="5">
    <source>
        <dbReference type="ARBA" id="ARBA00022755"/>
    </source>
</evidence>
<keyword evidence="5 10" id="KW-0658">Purine biosynthesis</keyword>
<comment type="domain">
    <text evidence="10">The IMP cyclohydrolase activity resides in the N-terminal region.</text>
</comment>
<dbReference type="GO" id="GO:0006189">
    <property type="term" value="P:'de novo' IMP biosynthetic process"/>
    <property type="evidence" value="ECO:0007669"/>
    <property type="project" value="UniProtKB-UniRule"/>
</dbReference>
<evidence type="ECO:0000256" key="2">
    <source>
        <dbReference type="ARBA" id="ARBA00004954"/>
    </source>
</evidence>
<dbReference type="PANTHER" id="PTHR11692">
    <property type="entry name" value="BIFUNCTIONAL PURINE BIOSYNTHESIS PROTEIN PURH"/>
    <property type="match status" value="1"/>
</dbReference>
<evidence type="ECO:0000256" key="3">
    <source>
        <dbReference type="ARBA" id="ARBA00007667"/>
    </source>
</evidence>
<dbReference type="InterPro" id="IPR002695">
    <property type="entry name" value="PurH-like"/>
</dbReference>
<dbReference type="NCBIfam" id="NF002049">
    <property type="entry name" value="PRK00881.1"/>
    <property type="match status" value="1"/>
</dbReference>
<name>A0A098EG76_ANAPH</name>
<dbReference type="SUPFAM" id="SSF52335">
    <property type="entry name" value="Methylglyoxal synthase-like"/>
    <property type="match status" value="1"/>
</dbReference>
<dbReference type="GO" id="GO:0005829">
    <property type="term" value="C:cytosol"/>
    <property type="evidence" value="ECO:0007669"/>
    <property type="project" value="TreeGrafter"/>
</dbReference>
<comment type="pathway">
    <text evidence="2 10">Purine metabolism; IMP biosynthesis via de novo pathway; 5-formamido-1-(5-phospho-D-ribosyl)imidazole-4-carboxamide from 5-amino-1-(5-phospho-D-ribosyl)imidazole-4-carboxamide (10-formyl THF route): step 1/1.</text>
</comment>
<evidence type="ECO:0000256" key="10">
    <source>
        <dbReference type="HAMAP-Rule" id="MF_00139"/>
    </source>
</evidence>
<dbReference type="PROSITE" id="PS51855">
    <property type="entry name" value="MGS"/>
    <property type="match status" value="1"/>
</dbReference>
<dbReference type="EMBL" id="CCXQ01000078">
    <property type="protein sequence ID" value="CEG20780.1"/>
    <property type="molecule type" value="Genomic_DNA"/>
</dbReference>
<dbReference type="UniPathway" id="UPA00074">
    <property type="reaction ID" value="UER00133"/>
</dbReference>
<dbReference type="HAMAP" id="MF_00139">
    <property type="entry name" value="PurH"/>
    <property type="match status" value="1"/>
</dbReference>
<dbReference type="Pfam" id="PF02142">
    <property type="entry name" value="MGS"/>
    <property type="match status" value="1"/>
</dbReference>
<dbReference type="SMART" id="SM00798">
    <property type="entry name" value="AICARFT_IMPCHas"/>
    <property type="match status" value="1"/>
</dbReference>
<dbReference type="Proteomes" id="UP000055047">
    <property type="component" value="Unassembled WGS sequence"/>
</dbReference>
<comment type="pathway">
    <text evidence="1 10">Purine metabolism; IMP biosynthesis via de novo pathway; IMP from 5-formamido-1-(5-phospho-D-ribosyl)imidazole-4-carboxamide: step 1/1.</text>
</comment>
<dbReference type="PIRSF" id="PIRSF000414">
    <property type="entry name" value="AICARFT_IMPCHas"/>
    <property type="match status" value="1"/>
</dbReference>
<dbReference type="InterPro" id="IPR011607">
    <property type="entry name" value="MGS-like_dom"/>
</dbReference>
<dbReference type="NCBIfam" id="TIGR00355">
    <property type="entry name" value="purH"/>
    <property type="match status" value="1"/>
</dbReference>
<evidence type="ECO:0000256" key="6">
    <source>
        <dbReference type="ARBA" id="ARBA00022801"/>
    </source>
</evidence>
<keyword evidence="4 10" id="KW-0808">Transferase</keyword>
<sequence>MDKAMDMQKTKVALLSVTDKEGVVELARFLVENGFRILATKNTNLVLRDSGIESTEVSEYTEYDEIMGGRVKTLHPKIFAGILCNRGSHMQEGERLGIDNIDLLVVNLYPFAQCVARADATEHDIIENIDIGGVALLRAGAKNFQHVTVVLSAQDYDELKGEIENNGGNTSLEYRKKMAARAFALTAAYDARVHSWLLCDKQDEVLPSEIVIHGKKVQDLRIGENPHQKAALYCVGSYGDALPIEQIHGKDLSYNNIVDIESAIKIVADFDVPAVSVIKHGNPCGVAISSEGIDDAYEKAISCDPRSSFGGIIALNKAMTMDIARKVMSIFIEAVVAPDFDDGVIDTLTAKKNMRIMRYKPYTPDRLVVKSTLSGGLLVQECDRSVVNISDFKLATEVSASPEVLNDLLFAWRVCKYVRSNAIVIARDGRAIGVGAGQMSRVDSVEIAIRKAGNCAGAVLASDAFFPFADSIQHAVSAGIAAIVQPGGSLRDQEVIDAANASGIPMYFTGVRGFCH</sequence>
<dbReference type="InterPro" id="IPR024051">
    <property type="entry name" value="AICAR_Tfase_dup_dom_sf"/>
</dbReference>
<dbReference type="PANTHER" id="PTHR11692:SF0">
    <property type="entry name" value="BIFUNCTIONAL PURINE BIOSYNTHESIS PROTEIN ATIC"/>
    <property type="match status" value="1"/>
</dbReference>
<accession>A0A098EG76</accession>
<dbReference type="FunFam" id="3.40.50.1380:FF:000001">
    <property type="entry name" value="Bifunctional purine biosynthesis protein PurH"/>
    <property type="match status" value="1"/>
</dbReference>
<dbReference type="EC" id="2.1.2.3" evidence="10"/>
<organism evidence="12 13">
    <name type="scientific">Anaplasma phagocytophilum</name>
    <name type="common">Ehrlichia phagocytophila</name>
    <dbReference type="NCBI Taxonomy" id="948"/>
    <lineage>
        <taxon>Bacteria</taxon>
        <taxon>Pseudomonadati</taxon>
        <taxon>Pseudomonadota</taxon>
        <taxon>Alphaproteobacteria</taxon>
        <taxon>Rickettsiales</taxon>
        <taxon>Anaplasmataceae</taxon>
        <taxon>Anaplasma</taxon>
        <taxon>phagocytophilum group</taxon>
    </lineage>
</organism>
<dbReference type="Gene3D" id="3.40.50.1380">
    <property type="entry name" value="Methylglyoxal synthase-like domain"/>
    <property type="match status" value="1"/>
</dbReference>
<dbReference type="InterPro" id="IPR036914">
    <property type="entry name" value="MGS-like_dom_sf"/>
</dbReference>
<dbReference type="Pfam" id="PF01808">
    <property type="entry name" value="AICARFT_IMPCHas"/>
    <property type="match status" value="1"/>
</dbReference>
<feature type="domain" description="MGS-like" evidence="11">
    <location>
        <begin position="5"/>
        <end position="151"/>
    </location>
</feature>
<evidence type="ECO:0000256" key="9">
    <source>
        <dbReference type="ARBA" id="ARBA00050687"/>
    </source>
</evidence>
<dbReference type="SMART" id="SM00851">
    <property type="entry name" value="MGS"/>
    <property type="match status" value="1"/>
</dbReference>
<dbReference type="GO" id="GO:0003937">
    <property type="term" value="F:IMP cyclohydrolase activity"/>
    <property type="evidence" value="ECO:0007669"/>
    <property type="project" value="UniProtKB-UniRule"/>
</dbReference>
<comment type="catalytic activity">
    <reaction evidence="8 10">
        <text>(6R)-10-formyltetrahydrofolate + 5-amino-1-(5-phospho-beta-D-ribosyl)imidazole-4-carboxamide = 5-formamido-1-(5-phospho-D-ribosyl)imidazole-4-carboxamide + (6S)-5,6,7,8-tetrahydrofolate</text>
        <dbReference type="Rhea" id="RHEA:22192"/>
        <dbReference type="ChEBI" id="CHEBI:57453"/>
        <dbReference type="ChEBI" id="CHEBI:58467"/>
        <dbReference type="ChEBI" id="CHEBI:58475"/>
        <dbReference type="ChEBI" id="CHEBI:195366"/>
        <dbReference type="EC" id="2.1.2.3"/>
    </reaction>
</comment>
<evidence type="ECO:0000256" key="7">
    <source>
        <dbReference type="ARBA" id="ARBA00023268"/>
    </source>
</evidence>
<dbReference type="SUPFAM" id="SSF53927">
    <property type="entry name" value="Cytidine deaminase-like"/>
    <property type="match status" value="1"/>
</dbReference>
<gene>
    <name evidence="10 12" type="primary">purH</name>
    <name evidence="12" type="ORF">ANAPHAGO_01028</name>
</gene>
<evidence type="ECO:0000313" key="12">
    <source>
        <dbReference type="EMBL" id="CEG20780.1"/>
    </source>
</evidence>
<protein>
    <recommendedName>
        <fullName evidence="10">Bifunctional purine biosynthesis protein PurH</fullName>
    </recommendedName>
    <domain>
        <recommendedName>
            <fullName evidence="10">Phosphoribosylaminoimidazolecarboxamide formyltransferase</fullName>
            <ecNumber evidence="10">2.1.2.3</ecNumber>
        </recommendedName>
        <alternativeName>
            <fullName evidence="10">AICAR transformylase</fullName>
        </alternativeName>
    </domain>
    <domain>
        <recommendedName>
            <fullName evidence="10">IMP cyclohydrolase</fullName>
            <ecNumber evidence="10">3.5.4.10</ecNumber>
        </recommendedName>
        <alternativeName>
            <fullName evidence="10">ATIC</fullName>
        </alternativeName>
        <alternativeName>
            <fullName evidence="10">IMP synthase</fullName>
        </alternativeName>
        <alternativeName>
            <fullName evidence="10">Inosinicase</fullName>
        </alternativeName>
    </domain>
</protein>
<dbReference type="InterPro" id="IPR016193">
    <property type="entry name" value="Cytidine_deaminase-like"/>
</dbReference>
<dbReference type="Gene3D" id="3.40.140.20">
    <property type="match status" value="2"/>
</dbReference>
<evidence type="ECO:0000256" key="8">
    <source>
        <dbReference type="ARBA" id="ARBA00050488"/>
    </source>
</evidence>
<proteinExistence type="inferred from homology"/>
<comment type="similarity">
    <text evidence="3 10">Belongs to the PurH family.</text>
</comment>
<dbReference type="FunFam" id="3.40.140.20:FF:000001">
    <property type="entry name" value="Bifunctional purine biosynthesis protein PurH"/>
    <property type="match status" value="1"/>
</dbReference>
<comment type="catalytic activity">
    <reaction evidence="9 10">
        <text>IMP + H2O = 5-formamido-1-(5-phospho-D-ribosyl)imidazole-4-carboxamide</text>
        <dbReference type="Rhea" id="RHEA:18445"/>
        <dbReference type="ChEBI" id="CHEBI:15377"/>
        <dbReference type="ChEBI" id="CHEBI:58053"/>
        <dbReference type="ChEBI" id="CHEBI:58467"/>
        <dbReference type="EC" id="3.5.4.10"/>
    </reaction>
</comment>
<keyword evidence="6 10" id="KW-0378">Hydrolase</keyword>
<evidence type="ECO:0000256" key="4">
    <source>
        <dbReference type="ARBA" id="ARBA00022679"/>
    </source>
</evidence>